<sequence length="296" mass="33024">MSIVDIGELALLLFCISFAAYIGYRRFSPSSVDDLGSIASWEEEYSARPPSRLKAQLDTLNLGIKPLVMVATVSAVCACIWLSILELFPQRPWVAAIAAGTVLVIILFAINDLSLWLRRRFEEQLVDALDLIHAAVVGGLAPRQALITAAKVSPKSLKKEFNDVVMRLDYGLSVHKAVEPMQRRYNTQGVRLFTQALVAKWHSGSDFGLMVKSVGDLMRDQIKLRKLIVGQLSGARYAAVLTGLLPYLLVPLFLWKQPDWFAPLYENPNGANYVLGGVVLQLISFLWLRRLLRTEI</sequence>
<feature type="transmembrane region" description="Helical" evidence="6">
    <location>
        <begin position="227"/>
        <end position="250"/>
    </location>
</feature>
<feature type="transmembrane region" description="Helical" evidence="6">
    <location>
        <begin position="62"/>
        <end position="84"/>
    </location>
</feature>
<feature type="transmembrane region" description="Helical" evidence="6">
    <location>
        <begin position="90"/>
        <end position="110"/>
    </location>
</feature>
<evidence type="ECO:0000256" key="4">
    <source>
        <dbReference type="ARBA" id="ARBA00022989"/>
    </source>
</evidence>
<keyword evidence="4 6" id="KW-1133">Transmembrane helix</keyword>
<evidence type="ECO:0000256" key="1">
    <source>
        <dbReference type="ARBA" id="ARBA00004651"/>
    </source>
</evidence>
<comment type="subcellular location">
    <subcellularLocation>
        <location evidence="1">Cell membrane</location>
        <topology evidence="1">Multi-pass membrane protein</topology>
    </subcellularLocation>
</comment>
<evidence type="ECO:0000313" key="8">
    <source>
        <dbReference type="EMBL" id="NKI19348.1"/>
    </source>
</evidence>
<keyword evidence="9" id="KW-1185">Reference proteome</keyword>
<keyword evidence="3 6" id="KW-0812">Transmembrane</keyword>
<keyword evidence="5 6" id="KW-0472">Membrane</keyword>
<evidence type="ECO:0000256" key="2">
    <source>
        <dbReference type="ARBA" id="ARBA00022475"/>
    </source>
</evidence>
<accession>A0ABX1GJH1</accession>
<gene>
    <name evidence="8" type="ORF">HCU74_18225</name>
</gene>
<feature type="transmembrane region" description="Helical" evidence="6">
    <location>
        <begin position="6"/>
        <end position="24"/>
    </location>
</feature>
<evidence type="ECO:0000256" key="3">
    <source>
        <dbReference type="ARBA" id="ARBA00022692"/>
    </source>
</evidence>
<dbReference type="Pfam" id="PF00482">
    <property type="entry name" value="T2SSF"/>
    <property type="match status" value="1"/>
</dbReference>
<dbReference type="PANTHER" id="PTHR35007:SF1">
    <property type="entry name" value="PILUS ASSEMBLY PROTEIN"/>
    <property type="match status" value="1"/>
</dbReference>
<comment type="caution">
    <text evidence="8">The sequence shown here is derived from an EMBL/GenBank/DDBJ whole genome shotgun (WGS) entry which is preliminary data.</text>
</comment>
<feature type="transmembrane region" description="Helical" evidence="6">
    <location>
        <begin position="270"/>
        <end position="288"/>
    </location>
</feature>
<dbReference type="Proteomes" id="UP000765845">
    <property type="component" value="Unassembled WGS sequence"/>
</dbReference>
<proteinExistence type="predicted"/>
<dbReference type="RefSeq" id="WP_168451867.1">
    <property type="nucleotide sequence ID" value="NZ_JAAWWK010000007.1"/>
</dbReference>
<evidence type="ECO:0000256" key="6">
    <source>
        <dbReference type="SAM" id="Phobius"/>
    </source>
</evidence>
<dbReference type="PANTHER" id="PTHR35007">
    <property type="entry name" value="INTEGRAL MEMBRANE PROTEIN-RELATED"/>
    <property type="match status" value="1"/>
</dbReference>
<evidence type="ECO:0000313" key="9">
    <source>
        <dbReference type="Proteomes" id="UP000765845"/>
    </source>
</evidence>
<organism evidence="8 9">
    <name type="scientific">Spongiibacter thalassae</name>
    <dbReference type="NCBI Taxonomy" id="2721624"/>
    <lineage>
        <taxon>Bacteria</taxon>
        <taxon>Pseudomonadati</taxon>
        <taxon>Pseudomonadota</taxon>
        <taxon>Gammaproteobacteria</taxon>
        <taxon>Cellvibrionales</taxon>
        <taxon>Spongiibacteraceae</taxon>
        <taxon>Spongiibacter</taxon>
    </lineage>
</organism>
<reference evidence="8 9" key="1">
    <citation type="submission" date="2020-04" db="EMBL/GenBank/DDBJ databases">
        <authorList>
            <person name="Yoon J."/>
        </authorList>
    </citation>
    <scope>NUCLEOTIDE SEQUENCE [LARGE SCALE GENOMIC DNA]</scope>
    <source>
        <strain evidence="8 9">KMU-166</strain>
    </source>
</reference>
<evidence type="ECO:0000256" key="5">
    <source>
        <dbReference type="ARBA" id="ARBA00023136"/>
    </source>
</evidence>
<keyword evidence="2" id="KW-1003">Cell membrane</keyword>
<name>A0ABX1GJH1_9GAMM</name>
<feature type="domain" description="Type II secretion system protein GspF" evidence="7">
    <location>
        <begin position="133"/>
        <end position="250"/>
    </location>
</feature>
<dbReference type="InterPro" id="IPR018076">
    <property type="entry name" value="T2SS_GspF_dom"/>
</dbReference>
<protein>
    <recommendedName>
        <fullName evidence="7">Type II secretion system protein GspF domain-containing protein</fullName>
    </recommendedName>
</protein>
<dbReference type="EMBL" id="JAAWWK010000007">
    <property type="protein sequence ID" value="NKI19348.1"/>
    <property type="molecule type" value="Genomic_DNA"/>
</dbReference>
<evidence type="ECO:0000259" key="7">
    <source>
        <dbReference type="Pfam" id="PF00482"/>
    </source>
</evidence>